<organism evidence="2 3">
    <name type="scientific">Hibiscus sabdariffa</name>
    <name type="common">roselle</name>
    <dbReference type="NCBI Taxonomy" id="183260"/>
    <lineage>
        <taxon>Eukaryota</taxon>
        <taxon>Viridiplantae</taxon>
        <taxon>Streptophyta</taxon>
        <taxon>Embryophyta</taxon>
        <taxon>Tracheophyta</taxon>
        <taxon>Spermatophyta</taxon>
        <taxon>Magnoliopsida</taxon>
        <taxon>eudicotyledons</taxon>
        <taxon>Gunneridae</taxon>
        <taxon>Pentapetalae</taxon>
        <taxon>rosids</taxon>
        <taxon>malvids</taxon>
        <taxon>Malvales</taxon>
        <taxon>Malvaceae</taxon>
        <taxon>Malvoideae</taxon>
        <taxon>Hibiscus</taxon>
    </lineage>
</organism>
<feature type="region of interest" description="Disordered" evidence="1">
    <location>
        <begin position="25"/>
        <end position="75"/>
    </location>
</feature>
<dbReference type="EMBL" id="JBBPBM010000016">
    <property type="protein sequence ID" value="KAK8557794.1"/>
    <property type="molecule type" value="Genomic_DNA"/>
</dbReference>
<evidence type="ECO:0000313" key="2">
    <source>
        <dbReference type="EMBL" id="KAK8557794.1"/>
    </source>
</evidence>
<feature type="compositionally biased region" description="Basic residues" evidence="1">
    <location>
        <begin position="63"/>
        <end position="75"/>
    </location>
</feature>
<evidence type="ECO:0000313" key="3">
    <source>
        <dbReference type="Proteomes" id="UP001472677"/>
    </source>
</evidence>
<feature type="compositionally biased region" description="Polar residues" evidence="1">
    <location>
        <begin position="25"/>
        <end position="35"/>
    </location>
</feature>
<comment type="caution">
    <text evidence="2">The sequence shown here is derived from an EMBL/GenBank/DDBJ whole genome shotgun (WGS) entry which is preliminary data.</text>
</comment>
<dbReference type="Proteomes" id="UP001472677">
    <property type="component" value="Unassembled WGS sequence"/>
</dbReference>
<protein>
    <submittedName>
        <fullName evidence="2">Uncharacterized protein</fullName>
    </submittedName>
</protein>
<keyword evidence="3" id="KW-1185">Reference proteome</keyword>
<name>A0ABR2ECF2_9ROSI</name>
<accession>A0ABR2ECF2</accession>
<proteinExistence type="predicted"/>
<evidence type="ECO:0000256" key="1">
    <source>
        <dbReference type="SAM" id="MobiDB-lite"/>
    </source>
</evidence>
<sequence length="75" mass="8217">MQLNELSCKEDIPLRSVCEVDETNFTPRDALSNSDDPAEISAQAGPAASAEASPLLSYQGRLSKQKHRRSRSNNN</sequence>
<gene>
    <name evidence="2" type="ORF">V6N12_010018</name>
</gene>
<reference evidence="2 3" key="1">
    <citation type="journal article" date="2024" name="G3 (Bethesda)">
        <title>Genome assembly of Hibiscus sabdariffa L. provides insights into metabolisms of medicinal natural products.</title>
        <authorList>
            <person name="Kim T."/>
        </authorList>
    </citation>
    <scope>NUCLEOTIDE SEQUENCE [LARGE SCALE GENOMIC DNA]</scope>
    <source>
        <strain evidence="2">TK-2024</strain>
        <tissue evidence="2">Old leaves</tissue>
    </source>
</reference>
<feature type="compositionally biased region" description="Low complexity" evidence="1">
    <location>
        <begin position="39"/>
        <end position="54"/>
    </location>
</feature>